<protein>
    <recommendedName>
        <fullName evidence="7">Palmitoyltransferase</fullName>
        <ecNumber evidence="7">2.3.1.225</ecNumber>
    </recommendedName>
</protein>
<keyword evidence="11" id="KW-1185">Reference proteome</keyword>
<feature type="transmembrane region" description="Helical" evidence="7">
    <location>
        <begin position="187"/>
        <end position="210"/>
    </location>
</feature>
<dbReference type="InterPro" id="IPR039859">
    <property type="entry name" value="PFA4/ZDH16/20/ERF2-like"/>
</dbReference>
<sequence>MQQLAADPEEARREFLTPTWRRETSSRSPEAPTRRRSKPSLFGTSEDSISWFNSGDWCGVTTACVVWVLEAYAAFIVLWLSIIARTYSWPHVAAFCALCALSLWCHLKVMTTDPGAVPHNARPVSAAAAEGRCEEGAEEAAVTMCARCDGFKPPRAHHCRVCRRCIARMDHHCPWVNNCIGALNQKAFILFLAYTLLLSVYGLGLGAAYFYACESGDESCLEHTPTTSTFAPTLLVLSFGALLFTVTMLANQTHSVVKGVGTVDRVQRRRKRQPPHPLTHVERALRWRRVVGTGSKLRWLLPLDIAYSERDAPLLLGYVIPAQLLQRGGGSHAAMAWENGSRD</sequence>
<evidence type="ECO:0000256" key="6">
    <source>
        <dbReference type="ARBA" id="ARBA00023315"/>
    </source>
</evidence>
<feature type="region of interest" description="Disordered" evidence="8">
    <location>
        <begin position="1"/>
        <end position="41"/>
    </location>
</feature>
<evidence type="ECO:0000256" key="1">
    <source>
        <dbReference type="ARBA" id="ARBA00004141"/>
    </source>
</evidence>
<feature type="compositionally biased region" description="Basic and acidic residues" evidence="8">
    <location>
        <begin position="9"/>
        <end position="25"/>
    </location>
</feature>
<dbReference type="Pfam" id="PF01529">
    <property type="entry name" value="DHHC"/>
    <property type="match status" value="1"/>
</dbReference>
<evidence type="ECO:0000256" key="7">
    <source>
        <dbReference type="RuleBase" id="RU079119"/>
    </source>
</evidence>
<evidence type="ECO:0000313" key="10">
    <source>
        <dbReference type="EMBL" id="KAG5182226.1"/>
    </source>
</evidence>
<keyword evidence="3 7" id="KW-0812">Transmembrane</keyword>
<keyword evidence="5 7" id="KW-0472">Membrane</keyword>
<dbReference type="OrthoDB" id="331948at2759"/>
<feature type="transmembrane region" description="Helical" evidence="7">
    <location>
        <begin position="57"/>
        <end position="82"/>
    </location>
</feature>
<name>A0A835YVM4_9STRA</name>
<evidence type="ECO:0000256" key="3">
    <source>
        <dbReference type="ARBA" id="ARBA00022692"/>
    </source>
</evidence>
<comment type="domain">
    <text evidence="7">The DHHC domain is required for palmitoyltransferase activity.</text>
</comment>
<keyword evidence="2 7" id="KW-0808">Transferase</keyword>
<dbReference type="GO" id="GO:0019706">
    <property type="term" value="F:protein-cysteine S-palmitoyltransferase activity"/>
    <property type="evidence" value="ECO:0007669"/>
    <property type="project" value="UniProtKB-EC"/>
</dbReference>
<comment type="similarity">
    <text evidence="7">Belongs to the DHHC palmitoyltransferase family.</text>
</comment>
<dbReference type="Proteomes" id="UP000664859">
    <property type="component" value="Unassembled WGS sequence"/>
</dbReference>
<dbReference type="EMBL" id="JAFCMP010000257">
    <property type="protein sequence ID" value="KAG5182226.1"/>
    <property type="molecule type" value="Genomic_DNA"/>
</dbReference>
<evidence type="ECO:0000256" key="5">
    <source>
        <dbReference type="ARBA" id="ARBA00023136"/>
    </source>
</evidence>
<feature type="domain" description="Palmitoyltransferase DHHC" evidence="9">
    <location>
        <begin position="143"/>
        <end position="267"/>
    </location>
</feature>
<evidence type="ECO:0000256" key="8">
    <source>
        <dbReference type="SAM" id="MobiDB-lite"/>
    </source>
</evidence>
<dbReference type="InterPro" id="IPR001594">
    <property type="entry name" value="Palmitoyltrfase_DHHC"/>
</dbReference>
<evidence type="ECO:0000256" key="2">
    <source>
        <dbReference type="ARBA" id="ARBA00022679"/>
    </source>
</evidence>
<dbReference type="GO" id="GO:0016020">
    <property type="term" value="C:membrane"/>
    <property type="evidence" value="ECO:0007669"/>
    <property type="project" value="UniProtKB-SubCell"/>
</dbReference>
<feature type="transmembrane region" description="Helical" evidence="7">
    <location>
        <begin position="230"/>
        <end position="250"/>
    </location>
</feature>
<comment type="subcellular location">
    <subcellularLocation>
        <location evidence="1">Membrane</location>
        <topology evidence="1">Multi-pass membrane protein</topology>
    </subcellularLocation>
</comment>
<dbReference type="PROSITE" id="PS50216">
    <property type="entry name" value="DHHC"/>
    <property type="match status" value="1"/>
</dbReference>
<dbReference type="PANTHER" id="PTHR12246">
    <property type="entry name" value="PALMITOYLTRANSFERASE ZDHHC16"/>
    <property type="match status" value="1"/>
</dbReference>
<reference evidence="10" key="1">
    <citation type="submission" date="2021-02" db="EMBL/GenBank/DDBJ databases">
        <title>First Annotated Genome of the Yellow-green Alga Tribonema minus.</title>
        <authorList>
            <person name="Mahan K.M."/>
        </authorList>
    </citation>
    <scope>NUCLEOTIDE SEQUENCE</scope>
    <source>
        <strain evidence="10">UTEX B ZZ1240</strain>
    </source>
</reference>
<dbReference type="EC" id="2.3.1.225" evidence="7"/>
<comment type="caution">
    <text evidence="10">The sequence shown here is derived from an EMBL/GenBank/DDBJ whole genome shotgun (WGS) entry which is preliminary data.</text>
</comment>
<evidence type="ECO:0000259" key="9">
    <source>
        <dbReference type="Pfam" id="PF01529"/>
    </source>
</evidence>
<keyword evidence="4 7" id="KW-1133">Transmembrane helix</keyword>
<accession>A0A835YVM4</accession>
<dbReference type="AlphaFoldDB" id="A0A835YVM4"/>
<proteinExistence type="inferred from homology"/>
<gene>
    <name evidence="10" type="ORF">JKP88DRAFT_199456</name>
</gene>
<keyword evidence="6 7" id="KW-0012">Acyltransferase</keyword>
<organism evidence="10 11">
    <name type="scientific">Tribonema minus</name>
    <dbReference type="NCBI Taxonomy" id="303371"/>
    <lineage>
        <taxon>Eukaryota</taxon>
        <taxon>Sar</taxon>
        <taxon>Stramenopiles</taxon>
        <taxon>Ochrophyta</taxon>
        <taxon>PX clade</taxon>
        <taxon>Xanthophyceae</taxon>
        <taxon>Tribonematales</taxon>
        <taxon>Tribonemataceae</taxon>
        <taxon>Tribonema</taxon>
    </lineage>
</organism>
<evidence type="ECO:0000256" key="4">
    <source>
        <dbReference type="ARBA" id="ARBA00022989"/>
    </source>
</evidence>
<evidence type="ECO:0000313" key="11">
    <source>
        <dbReference type="Proteomes" id="UP000664859"/>
    </source>
</evidence>
<comment type="catalytic activity">
    <reaction evidence="7">
        <text>L-cysteinyl-[protein] + hexadecanoyl-CoA = S-hexadecanoyl-L-cysteinyl-[protein] + CoA</text>
        <dbReference type="Rhea" id="RHEA:36683"/>
        <dbReference type="Rhea" id="RHEA-COMP:10131"/>
        <dbReference type="Rhea" id="RHEA-COMP:11032"/>
        <dbReference type="ChEBI" id="CHEBI:29950"/>
        <dbReference type="ChEBI" id="CHEBI:57287"/>
        <dbReference type="ChEBI" id="CHEBI:57379"/>
        <dbReference type="ChEBI" id="CHEBI:74151"/>
        <dbReference type="EC" id="2.3.1.225"/>
    </reaction>
</comment>